<evidence type="ECO:0000256" key="8">
    <source>
        <dbReference type="ARBA" id="ARBA00023065"/>
    </source>
</evidence>
<evidence type="ECO:0000256" key="3">
    <source>
        <dbReference type="ARBA" id="ARBA00022452"/>
    </source>
</evidence>
<feature type="chain" id="PRO_5016253353" evidence="15">
    <location>
        <begin position="26"/>
        <end position="710"/>
    </location>
</feature>
<feature type="short sequence motif" description="TonB C-terminal box" evidence="13">
    <location>
        <begin position="693"/>
        <end position="710"/>
    </location>
</feature>
<evidence type="ECO:0000256" key="1">
    <source>
        <dbReference type="ARBA" id="ARBA00004571"/>
    </source>
</evidence>
<keyword evidence="11 12" id="KW-0998">Cell outer membrane</keyword>
<dbReference type="Pfam" id="PF07715">
    <property type="entry name" value="Plug"/>
    <property type="match status" value="1"/>
</dbReference>
<dbReference type="EMBL" id="QLMD01000005">
    <property type="protein sequence ID" value="RAJ98350.1"/>
    <property type="molecule type" value="Genomic_DNA"/>
</dbReference>
<dbReference type="InterPro" id="IPR010917">
    <property type="entry name" value="TonB_rcpt_CS"/>
</dbReference>
<dbReference type="PANTHER" id="PTHR32552">
    <property type="entry name" value="FERRICHROME IRON RECEPTOR-RELATED"/>
    <property type="match status" value="1"/>
</dbReference>
<dbReference type="PROSITE" id="PS52016">
    <property type="entry name" value="TONB_DEPENDENT_REC_3"/>
    <property type="match status" value="1"/>
</dbReference>
<dbReference type="InterPro" id="IPR039426">
    <property type="entry name" value="TonB-dep_rcpt-like"/>
</dbReference>
<evidence type="ECO:0000256" key="2">
    <source>
        <dbReference type="ARBA" id="ARBA00022448"/>
    </source>
</evidence>
<evidence type="ECO:0000259" key="17">
    <source>
        <dbReference type="Pfam" id="PF07715"/>
    </source>
</evidence>
<feature type="signal peptide" evidence="15">
    <location>
        <begin position="1"/>
        <end position="25"/>
    </location>
</feature>
<dbReference type="GO" id="GO:0009279">
    <property type="term" value="C:cell outer membrane"/>
    <property type="evidence" value="ECO:0007669"/>
    <property type="project" value="UniProtKB-SubCell"/>
</dbReference>
<dbReference type="SUPFAM" id="SSF56935">
    <property type="entry name" value="Porins"/>
    <property type="match status" value="1"/>
</dbReference>
<protein>
    <submittedName>
        <fullName evidence="18">Outer membrane receptor protein involved in Fe transport</fullName>
    </submittedName>
</protein>
<accession>A0A327X0H8</accession>
<dbReference type="OrthoDB" id="127311at2"/>
<reference evidence="18 20" key="2">
    <citation type="submission" date="2018-06" db="EMBL/GenBank/DDBJ databases">
        <title>Genomic Encyclopedia of Type Strains, Phase III (KMG-III): the genomes of soil and plant-associated and newly described type strains.</title>
        <authorList>
            <person name="Whitman W."/>
        </authorList>
    </citation>
    <scope>NUCLEOTIDE SEQUENCE [LARGE SCALE GENOMIC DNA]</scope>
    <source>
        <strain evidence="18 20">CGMCC 1.15366</strain>
    </source>
</reference>
<dbReference type="PROSITE" id="PS01156">
    <property type="entry name" value="TONB_DEPENDENT_REC_2"/>
    <property type="match status" value="1"/>
</dbReference>
<evidence type="ECO:0000259" key="16">
    <source>
        <dbReference type="Pfam" id="PF00593"/>
    </source>
</evidence>
<comment type="caution">
    <text evidence="18">The sequence shown here is derived from an EMBL/GenBank/DDBJ whole genome shotgun (WGS) entry which is preliminary data.</text>
</comment>
<comment type="similarity">
    <text evidence="12 14">Belongs to the TonB-dependent receptor family.</text>
</comment>
<evidence type="ECO:0000256" key="14">
    <source>
        <dbReference type="RuleBase" id="RU003357"/>
    </source>
</evidence>
<dbReference type="CDD" id="cd01347">
    <property type="entry name" value="ligand_gated_channel"/>
    <property type="match status" value="1"/>
</dbReference>
<keyword evidence="18" id="KW-0675">Receptor</keyword>
<name>A0A327X0H8_9GAMM</name>
<dbReference type="Gene3D" id="2.40.170.20">
    <property type="entry name" value="TonB-dependent receptor, beta-barrel domain"/>
    <property type="match status" value="1"/>
</dbReference>
<evidence type="ECO:0000256" key="4">
    <source>
        <dbReference type="ARBA" id="ARBA00022496"/>
    </source>
</evidence>
<keyword evidence="4" id="KW-0410">Iron transport</keyword>
<organism evidence="18 20">
    <name type="scientific">Aliidiomarina maris</name>
    <dbReference type="NCBI Taxonomy" id="531312"/>
    <lineage>
        <taxon>Bacteria</taxon>
        <taxon>Pseudomonadati</taxon>
        <taxon>Pseudomonadota</taxon>
        <taxon>Gammaproteobacteria</taxon>
        <taxon>Alteromonadales</taxon>
        <taxon>Idiomarinaceae</taxon>
        <taxon>Aliidiomarina</taxon>
    </lineage>
</organism>
<evidence type="ECO:0000256" key="11">
    <source>
        <dbReference type="ARBA" id="ARBA00023237"/>
    </source>
</evidence>
<dbReference type="Proteomes" id="UP000249203">
    <property type="component" value="Unassembled WGS sequence"/>
</dbReference>
<evidence type="ECO:0000256" key="12">
    <source>
        <dbReference type="PROSITE-ProRule" id="PRU01360"/>
    </source>
</evidence>
<evidence type="ECO:0000256" key="7">
    <source>
        <dbReference type="ARBA" id="ARBA00023004"/>
    </source>
</evidence>
<keyword evidence="7" id="KW-0408">Iron</keyword>
<comment type="subcellular location">
    <subcellularLocation>
        <location evidence="1 12">Cell outer membrane</location>
        <topology evidence="1 12">Multi-pass membrane protein</topology>
    </subcellularLocation>
</comment>
<dbReference type="AlphaFoldDB" id="A0A327X0H8"/>
<evidence type="ECO:0000256" key="10">
    <source>
        <dbReference type="ARBA" id="ARBA00023136"/>
    </source>
</evidence>
<keyword evidence="21" id="KW-1185">Reference proteome</keyword>
<keyword evidence="9 14" id="KW-0798">TonB box</keyword>
<keyword evidence="6 15" id="KW-0732">Signal</keyword>
<evidence type="ECO:0000256" key="15">
    <source>
        <dbReference type="SAM" id="SignalP"/>
    </source>
</evidence>
<proteinExistence type="inferred from homology"/>
<dbReference type="InterPro" id="IPR036942">
    <property type="entry name" value="Beta-barrel_TonB_sf"/>
</dbReference>
<sequence length="710" mass="80097">MQTIFNKTPLALLCLSTFTTASVWAQTNTTPDATPDTDAIERITVTGEFRSTGLEDVPASVSVLRAEDVRARQAEHLEDALAMAPNVNLAAGGSRANFFQIRGIGERSQFVDPINPSVGLVVDGINYSGLGHAGTLFDIGQVEVFRGPQSTRFGADAMAGMIYLSSTPLSPDNNGLAEVSWANYSSYAAGVAFGGALNDQFVARGSLYHYQSDGFIENTFLGRTDTNGQDELTLRLNGLWTLSPDLDVLLTYHRYDIDNGYDTWSLDLDRTTLSDTPGRDTLDSHAFRSQLNYRALQAADIEFAISYLTAEQEYSFDEDWAFEGIRPDWEYNSFDAYFRDRDDLTLELRALSDQPVMLGNLATDWVAGVYWRQSDMDLTRNYTYLAAPFSSQYETENWAVYGELIQQWTPQLRATYGVRVQGYDNDYRDSRNITANPSDTTWGGRASLQYQVNANEQFYASLSRGFKQGGVNGEALGRAGDRGLEEASEFLESVATFAPELLTNSELGYRLYLPEQSLGLNLTVFYSWREDMQVNAYVLRDQQFVTYLDNASSGRNYGVEAELDYVPRDDLRLFASLGVMQTELRDFELEGGVNISGREQAHAPNYQLHTGLEWNLQPNLMFRVELDARDGFYFSNTHDERASSYQLLHARLNYQLGDWMLSLWARNLTDEDYATRGFFFGNDPRDEYTPKNYVQYGEPRRFGLTARYSF</sequence>
<evidence type="ECO:0000313" key="18">
    <source>
        <dbReference type="EMBL" id="RAJ98350.1"/>
    </source>
</evidence>
<gene>
    <name evidence="18" type="ORF">B0I24_105102</name>
    <name evidence="19" type="ORF">CWE07_07235</name>
</gene>
<dbReference type="Proteomes" id="UP000287865">
    <property type="component" value="Unassembled WGS sequence"/>
</dbReference>
<evidence type="ECO:0000256" key="5">
    <source>
        <dbReference type="ARBA" id="ARBA00022692"/>
    </source>
</evidence>
<evidence type="ECO:0000313" key="19">
    <source>
        <dbReference type="EMBL" id="RUO24919.1"/>
    </source>
</evidence>
<reference evidence="19 21" key="1">
    <citation type="journal article" date="2018" name="Front. Microbiol.">
        <title>Genome-Based Analysis Reveals the Taxonomy and Diversity of the Family Idiomarinaceae.</title>
        <authorList>
            <person name="Liu Y."/>
            <person name="Lai Q."/>
            <person name="Shao Z."/>
        </authorList>
    </citation>
    <scope>NUCLEOTIDE SEQUENCE [LARGE SCALE GENOMIC DNA]</scope>
    <source>
        <strain evidence="19 21">CF12-14</strain>
    </source>
</reference>
<evidence type="ECO:0000256" key="13">
    <source>
        <dbReference type="PROSITE-ProRule" id="PRU10144"/>
    </source>
</evidence>
<evidence type="ECO:0000313" key="20">
    <source>
        <dbReference type="Proteomes" id="UP000249203"/>
    </source>
</evidence>
<dbReference type="InterPro" id="IPR012910">
    <property type="entry name" value="Plug_dom"/>
</dbReference>
<feature type="domain" description="TonB-dependent receptor-like beta-barrel" evidence="16">
    <location>
        <begin position="236"/>
        <end position="668"/>
    </location>
</feature>
<evidence type="ECO:0000256" key="9">
    <source>
        <dbReference type="ARBA" id="ARBA00023077"/>
    </source>
</evidence>
<keyword evidence="5 12" id="KW-0812">Transmembrane</keyword>
<keyword evidence="10 12" id="KW-0472">Membrane</keyword>
<feature type="domain" description="TonB-dependent receptor plug" evidence="17">
    <location>
        <begin position="55"/>
        <end position="160"/>
    </location>
</feature>
<keyword evidence="3 12" id="KW-1134">Transmembrane beta strand</keyword>
<evidence type="ECO:0000313" key="21">
    <source>
        <dbReference type="Proteomes" id="UP000287865"/>
    </source>
</evidence>
<dbReference type="EMBL" id="PIPK01000005">
    <property type="protein sequence ID" value="RUO24919.1"/>
    <property type="molecule type" value="Genomic_DNA"/>
</dbReference>
<keyword evidence="8" id="KW-0406">Ion transport</keyword>
<evidence type="ECO:0000256" key="6">
    <source>
        <dbReference type="ARBA" id="ARBA00022729"/>
    </source>
</evidence>
<dbReference type="Pfam" id="PF00593">
    <property type="entry name" value="TonB_dep_Rec_b-barrel"/>
    <property type="match status" value="1"/>
</dbReference>
<keyword evidence="2 12" id="KW-0813">Transport</keyword>
<dbReference type="InterPro" id="IPR000531">
    <property type="entry name" value="Beta-barrel_TonB"/>
</dbReference>
<dbReference type="PANTHER" id="PTHR32552:SF81">
    <property type="entry name" value="TONB-DEPENDENT OUTER MEMBRANE RECEPTOR"/>
    <property type="match status" value="1"/>
</dbReference>
<dbReference type="GO" id="GO:0006826">
    <property type="term" value="P:iron ion transport"/>
    <property type="evidence" value="ECO:0007669"/>
    <property type="project" value="UniProtKB-KW"/>
</dbReference>